<dbReference type="CDD" id="cd06581">
    <property type="entry name" value="TM_PBP1_LivM_like"/>
    <property type="match status" value="1"/>
</dbReference>
<evidence type="ECO:0000256" key="1">
    <source>
        <dbReference type="ARBA" id="ARBA00004651"/>
    </source>
</evidence>
<keyword evidence="3 6" id="KW-0812">Transmembrane</keyword>
<dbReference type="RefSeq" id="WP_124085768.1">
    <property type="nucleotide sequence ID" value="NZ_UXAW01000051.1"/>
</dbReference>
<dbReference type="InterPro" id="IPR001851">
    <property type="entry name" value="ABC_transp_permease"/>
</dbReference>
<gene>
    <name evidence="7" type="ORF">XINFAN_01351</name>
</gene>
<dbReference type="InterPro" id="IPR043428">
    <property type="entry name" value="LivM-like"/>
</dbReference>
<evidence type="ECO:0000313" key="7">
    <source>
        <dbReference type="EMBL" id="VDC24983.1"/>
    </source>
</evidence>
<dbReference type="PANTHER" id="PTHR30482">
    <property type="entry name" value="HIGH-AFFINITY BRANCHED-CHAIN AMINO ACID TRANSPORT SYSTEM PERMEASE"/>
    <property type="match status" value="1"/>
</dbReference>
<evidence type="ECO:0000256" key="5">
    <source>
        <dbReference type="ARBA" id="ARBA00023136"/>
    </source>
</evidence>
<evidence type="ECO:0000313" key="8">
    <source>
        <dbReference type="Proteomes" id="UP000277498"/>
    </source>
</evidence>
<feature type="transmembrane region" description="Helical" evidence="6">
    <location>
        <begin position="6"/>
        <end position="27"/>
    </location>
</feature>
<evidence type="ECO:0000256" key="3">
    <source>
        <dbReference type="ARBA" id="ARBA00022692"/>
    </source>
</evidence>
<dbReference type="PANTHER" id="PTHR30482:SF10">
    <property type="entry name" value="HIGH-AFFINITY BRANCHED-CHAIN AMINO ACID TRANSPORT PROTEIN BRAE"/>
    <property type="match status" value="1"/>
</dbReference>
<protein>
    <submittedName>
        <fullName evidence="7">Leucine/isoleucine/valine transporter permease subunit</fullName>
    </submittedName>
</protein>
<feature type="transmembrane region" description="Helical" evidence="6">
    <location>
        <begin position="34"/>
        <end position="53"/>
    </location>
</feature>
<keyword evidence="4 6" id="KW-1133">Transmembrane helix</keyword>
<dbReference type="GO" id="GO:0005886">
    <property type="term" value="C:plasma membrane"/>
    <property type="evidence" value="ECO:0007669"/>
    <property type="project" value="UniProtKB-SubCell"/>
</dbReference>
<feature type="transmembrane region" description="Helical" evidence="6">
    <location>
        <begin position="274"/>
        <end position="294"/>
    </location>
</feature>
<feature type="transmembrane region" description="Helical" evidence="6">
    <location>
        <begin position="234"/>
        <end position="262"/>
    </location>
</feature>
<dbReference type="Pfam" id="PF02653">
    <property type="entry name" value="BPD_transp_2"/>
    <property type="match status" value="1"/>
</dbReference>
<evidence type="ECO:0000256" key="6">
    <source>
        <dbReference type="SAM" id="Phobius"/>
    </source>
</evidence>
<feature type="transmembrane region" description="Helical" evidence="6">
    <location>
        <begin position="65"/>
        <end position="89"/>
    </location>
</feature>
<dbReference type="AlphaFoldDB" id="A0A3P5WNC7"/>
<evidence type="ECO:0000256" key="4">
    <source>
        <dbReference type="ARBA" id="ARBA00022989"/>
    </source>
</evidence>
<sequence length="327" mass="35368">MEGILLFAISIGTLAAIYGMVTLALNLETGTGPLWDLGIVSFFGIGAYAYVILTAAPAEGHQHYLYGFGLPMWLGVIGAALAGAVAAWFIGLPSLRLRKEYFLIVTLAFAEVLRQLYINEDWLTNGVAGIYGLEQPLRGLVEARQYTYVLFALAICGLLAVWALTRMISLSAFGRACKALRENEALAITAGIDPRRTSMVLYVLAGAFTAVAGVFYVWYNTLVVPGQFSSDLTFFVWTALIIGGVGSSRGALFGAFIFILLHDSLRFLQVSGETAVTLTSLRTALIGLLLILILRFRPNGIFPETRVVFKLPDRAKAAEGAKRKGLA</sequence>
<keyword evidence="2" id="KW-1003">Cell membrane</keyword>
<keyword evidence="8" id="KW-1185">Reference proteome</keyword>
<comment type="subcellular location">
    <subcellularLocation>
        <location evidence="1">Cell membrane</location>
        <topology evidence="1">Multi-pass membrane protein</topology>
    </subcellularLocation>
</comment>
<dbReference type="GO" id="GO:0015658">
    <property type="term" value="F:branched-chain amino acid transmembrane transporter activity"/>
    <property type="evidence" value="ECO:0007669"/>
    <property type="project" value="InterPro"/>
</dbReference>
<name>A0A3P5WNC7_9RHOB</name>
<organism evidence="7 8">
    <name type="scientific">Pseudogemmobacter humi</name>
    <dbReference type="NCBI Taxonomy" id="2483812"/>
    <lineage>
        <taxon>Bacteria</taxon>
        <taxon>Pseudomonadati</taxon>
        <taxon>Pseudomonadota</taxon>
        <taxon>Alphaproteobacteria</taxon>
        <taxon>Rhodobacterales</taxon>
        <taxon>Paracoccaceae</taxon>
        <taxon>Pseudogemmobacter</taxon>
    </lineage>
</organism>
<accession>A0A3P5WNC7</accession>
<keyword evidence="5 6" id="KW-0472">Membrane</keyword>
<dbReference type="OrthoDB" id="9814461at2"/>
<feature type="transmembrane region" description="Helical" evidence="6">
    <location>
        <begin position="146"/>
        <end position="165"/>
    </location>
</feature>
<proteinExistence type="predicted"/>
<reference evidence="7 8" key="1">
    <citation type="submission" date="2018-11" db="EMBL/GenBank/DDBJ databases">
        <authorList>
            <person name="Criscuolo A."/>
        </authorList>
    </citation>
    <scope>NUCLEOTIDE SEQUENCE [LARGE SCALE GENOMIC DNA]</scope>
    <source>
        <strain evidence="7">ACIP111625</strain>
    </source>
</reference>
<dbReference type="EMBL" id="UXAW01000051">
    <property type="protein sequence ID" value="VDC24983.1"/>
    <property type="molecule type" value="Genomic_DNA"/>
</dbReference>
<dbReference type="Proteomes" id="UP000277498">
    <property type="component" value="Unassembled WGS sequence"/>
</dbReference>
<feature type="transmembrane region" description="Helical" evidence="6">
    <location>
        <begin position="199"/>
        <end position="219"/>
    </location>
</feature>
<evidence type="ECO:0000256" key="2">
    <source>
        <dbReference type="ARBA" id="ARBA00022475"/>
    </source>
</evidence>